<name>A0ABU9YKY7_9PROT</name>
<sequence>MPEFGFATPSAAAAVADLPWAPLLVPKEAIEREVDRLLDEAPVTGLRDATGLRAASVVHPRAIDGIPSLTPVTEVTIHVLKPGERTPPRRGNHALLETTVSGEGTVHMGTAFRVERHDVWTVPPMQVYSHHNTGRTPWVWLCYSNAPLLRRSGGYWAETLPAGTLAVPRKPAVSVTGELGARYNRLNAPTHRLATAADLRGYEYLTDIEPVANPPRHWAWKDMAPYLPIHAGCNNDPAKRNIWLLYNPATERRQGTTPVHFATYGGAAPGTPPYAGARGHVHISASINYHIRGYGHSIVGGERIDWKAGDLLFSAPGWVEHAHYHGAEGWTVLTVQDHPLHIAMGSLLWQENPGDPILSLGNEDGQKGYVSPRQTGA</sequence>
<dbReference type="Proteomes" id="UP001413721">
    <property type="component" value="Unassembled WGS sequence"/>
</dbReference>
<reference evidence="1 2" key="1">
    <citation type="submission" date="2024-03" db="EMBL/GenBank/DDBJ databases">
        <title>High-quality draft genome sequencing of Tistrella sp. BH-R2-4.</title>
        <authorList>
            <person name="Dong C."/>
        </authorList>
    </citation>
    <scope>NUCLEOTIDE SEQUENCE [LARGE SCALE GENOMIC DNA]</scope>
    <source>
        <strain evidence="1 2">BH-R2-4</strain>
    </source>
</reference>
<dbReference type="EMBL" id="JBBKTW010000005">
    <property type="protein sequence ID" value="MEN2989461.1"/>
    <property type="molecule type" value="Genomic_DNA"/>
</dbReference>
<dbReference type="Gene3D" id="2.60.120.10">
    <property type="entry name" value="Jelly Rolls"/>
    <property type="match status" value="2"/>
</dbReference>
<evidence type="ECO:0008006" key="3">
    <source>
        <dbReference type="Google" id="ProtNLM"/>
    </source>
</evidence>
<evidence type="ECO:0000313" key="1">
    <source>
        <dbReference type="EMBL" id="MEN2989461.1"/>
    </source>
</evidence>
<dbReference type="RefSeq" id="WP_345933031.1">
    <property type="nucleotide sequence ID" value="NZ_JBBKTV010000004.1"/>
</dbReference>
<organism evidence="1 2">
    <name type="scientific">Tistrella arctica</name>
    <dbReference type="NCBI Taxonomy" id="3133430"/>
    <lineage>
        <taxon>Bacteria</taxon>
        <taxon>Pseudomonadati</taxon>
        <taxon>Pseudomonadota</taxon>
        <taxon>Alphaproteobacteria</taxon>
        <taxon>Geminicoccales</taxon>
        <taxon>Geminicoccaceae</taxon>
        <taxon>Tistrella</taxon>
    </lineage>
</organism>
<dbReference type="SUPFAM" id="SSF51182">
    <property type="entry name" value="RmlC-like cupins"/>
    <property type="match status" value="1"/>
</dbReference>
<accession>A0ABU9YKY7</accession>
<dbReference type="InterPro" id="IPR014710">
    <property type="entry name" value="RmlC-like_jellyroll"/>
</dbReference>
<evidence type="ECO:0000313" key="2">
    <source>
        <dbReference type="Proteomes" id="UP001413721"/>
    </source>
</evidence>
<gene>
    <name evidence="1" type="ORF">WG926_14190</name>
</gene>
<dbReference type="InterPro" id="IPR011051">
    <property type="entry name" value="RmlC_Cupin_sf"/>
</dbReference>
<protein>
    <recommendedName>
        <fullName evidence="3">Gentisate 1,2-dioxygenase</fullName>
    </recommendedName>
</protein>
<dbReference type="InterPro" id="IPR047183">
    <property type="entry name" value="GDO-like"/>
</dbReference>
<dbReference type="PANTHER" id="PTHR41517">
    <property type="entry name" value="1,2-DIOXYGENASE PROTEIN-RELATED"/>
    <property type="match status" value="1"/>
</dbReference>
<dbReference type="PANTHER" id="PTHR41517:SF1">
    <property type="entry name" value="CUPIN"/>
    <property type="match status" value="1"/>
</dbReference>
<proteinExistence type="predicted"/>
<comment type="caution">
    <text evidence="1">The sequence shown here is derived from an EMBL/GenBank/DDBJ whole genome shotgun (WGS) entry which is preliminary data.</text>
</comment>
<keyword evidence="2" id="KW-1185">Reference proteome</keyword>